<gene>
    <name evidence="1" type="ORF">SAMN05660284_02010</name>
</gene>
<keyword evidence="2" id="KW-1185">Reference proteome</keyword>
<protein>
    <submittedName>
        <fullName evidence="1">Uncharacterized protein</fullName>
    </submittedName>
</protein>
<name>A0A1I5AVW9_9NEIS</name>
<dbReference type="Pfam" id="PF21983">
    <property type="entry name" value="NikA-like"/>
    <property type="match status" value="1"/>
</dbReference>
<dbReference type="InterPro" id="IPR053842">
    <property type="entry name" value="NikA-like"/>
</dbReference>
<dbReference type="Proteomes" id="UP000242869">
    <property type="component" value="Unassembled WGS sequence"/>
</dbReference>
<sequence>MRSKFLKIRVTEEEYLQAQEKAKQMGRSVSDLMRMTLSLDCVPIRITDAADERREQYMSVLCEIADKLNELTIVAQQDNKIDMAALASMAHDLRSLKL</sequence>
<evidence type="ECO:0000313" key="2">
    <source>
        <dbReference type="Proteomes" id="UP000242869"/>
    </source>
</evidence>
<proteinExistence type="predicted"/>
<dbReference type="EMBL" id="FOVE01000014">
    <property type="protein sequence ID" value="SFN66594.1"/>
    <property type="molecule type" value="Genomic_DNA"/>
</dbReference>
<dbReference type="RefSeq" id="WP_091195509.1">
    <property type="nucleotide sequence ID" value="NZ_FOVE01000014.1"/>
</dbReference>
<dbReference type="AlphaFoldDB" id="A0A1I5AVW9"/>
<evidence type="ECO:0000313" key="1">
    <source>
        <dbReference type="EMBL" id="SFN66594.1"/>
    </source>
</evidence>
<accession>A0A1I5AVW9</accession>
<reference evidence="2" key="1">
    <citation type="submission" date="2016-10" db="EMBL/GenBank/DDBJ databases">
        <authorList>
            <person name="Varghese N."/>
            <person name="Submissions S."/>
        </authorList>
    </citation>
    <scope>NUCLEOTIDE SEQUENCE [LARGE SCALE GENOMIC DNA]</scope>
    <source>
        <strain evidence="2">DSM 6150</strain>
    </source>
</reference>
<organism evidence="1 2">
    <name type="scientific">Formivibrio citricus</name>
    <dbReference type="NCBI Taxonomy" id="83765"/>
    <lineage>
        <taxon>Bacteria</taxon>
        <taxon>Pseudomonadati</taxon>
        <taxon>Pseudomonadota</taxon>
        <taxon>Betaproteobacteria</taxon>
        <taxon>Neisseriales</taxon>
        <taxon>Chitinibacteraceae</taxon>
        <taxon>Formivibrio</taxon>
    </lineage>
</organism>